<proteinExistence type="predicted"/>
<comment type="caution">
    <text evidence="2">The sequence shown here is derived from an EMBL/GenBank/DDBJ whole genome shotgun (WGS) entry which is preliminary data.</text>
</comment>
<dbReference type="EMBL" id="BMAW01124736">
    <property type="protein sequence ID" value="GFU09341.1"/>
    <property type="molecule type" value="Genomic_DNA"/>
</dbReference>
<keyword evidence="3" id="KW-1185">Reference proteome</keyword>
<dbReference type="AlphaFoldDB" id="A0A8X6UEM6"/>
<gene>
    <name evidence="2" type="ORF">NPIL_189221</name>
    <name evidence="1" type="ORF">NPIL_519631</name>
</gene>
<evidence type="ECO:0000313" key="1">
    <source>
        <dbReference type="EMBL" id="GFT35492.1"/>
    </source>
</evidence>
<dbReference type="EMBL" id="BMAW01108749">
    <property type="protein sequence ID" value="GFT35492.1"/>
    <property type="molecule type" value="Genomic_DNA"/>
</dbReference>
<accession>A0A8X6UEM6</accession>
<evidence type="ECO:0000313" key="3">
    <source>
        <dbReference type="Proteomes" id="UP000887013"/>
    </source>
</evidence>
<sequence length="154" mass="17327">MLFSSGNKVFNHISGGLSSSPPGRQFSFISVGGRSLCNFFPKINPKLTFWFRSGEFRGHGIHPMASVSRSSLMSFDQSVQELSSINKNKIYIHLQNVLHKVLRPHLDVFDRALVLCVGGVRFINHSSLYNPTGLYRNSHITVMFELGFRIPDSI</sequence>
<evidence type="ECO:0000313" key="2">
    <source>
        <dbReference type="EMBL" id="GFU09341.1"/>
    </source>
</evidence>
<reference evidence="2" key="1">
    <citation type="submission" date="2020-08" db="EMBL/GenBank/DDBJ databases">
        <title>Multicomponent nature underlies the extraordinary mechanical properties of spider dragline silk.</title>
        <authorList>
            <person name="Kono N."/>
            <person name="Nakamura H."/>
            <person name="Mori M."/>
            <person name="Yoshida Y."/>
            <person name="Ohtoshi R."/>
            <person name="Malay A.D."/>
            <person name="Moran D.A.P."/>
            <person name="Tomita M."/>
            <person name="Numata K."/>
            <person name="Arakawa K."/>
        </authorList>
    </citation>
    <scope>NUCLEOTIDE SEQUENCE</scope>
</reference>
<name>A0A8X6UEM6_NEPPI</name>
<organism evidence="2 3">
    <name type="scientific">Nephila pilipes</name>
    <name type="common">Giant wood spider</name>
    <name type="synonym">Nephila maculata</name>
    <dbReference type="NCBI Taxonomy" id="299642"/>
    <lineage>
        <taxon>Eukaryota</taxon>
        <taxon>Metazoa</taxon>
        <taxon>Ecdysozoa</taxon>
        <taxon>Arthropoda</taxon>
        <taxon>Chelicerata</taxon>
        <taxon>Arachnida</taxon>
        <taxon>Araneae</taxon>
        <taxon>Araneomorphae</taxon>
        <taxon>Entelegynae</taxon>
        <taxon>Araneoidea</taxon>
        <taxon>Nephilidae</taxon>
        <taxon>Nephila</taxon>
    </lineage>
</organism>
<protein>
    <submittedName>
        <fullName evidence="2">Uncharacterized protein</fullName>
    </submittedName>
</protein>
<dbReference type="Proteomes" id="UP000887013">
    <property type="component" value="Unassembled WGS sequence"/>
</dbReference>